<dbReference type="PROSITE" id="PS50119">
    <property type="entry name" value="ZF_BBOX"/>
    <property type="match status" value="2"/>
</dbReference>
<evidence type="ECO:0000256" key="3">
    <source>
        <dbReference type="ARBA" id="ARBA00022833"/>
    </source>
</evidence>
<dbReference type="InterPro" id="IPR000315">
    <property type="entry name" value="Znf_B-box"/>
</dbReference>
<evidence type="ECO:0000256" key="2">
    <source>
        <dbReference type="ARBA" id="ARBA00022771"/>
    </source>
</evidence>
<dbReference type="InterPro" id="IPR011011">
    <property type="entry name" value="Znf_FYVE_PHD"/>
</dbReference>
<dbReference type="InterPro" id="IPR017907">
    <property type="entry name" value="Znf_RING_CS"/>
</dbReference>
<dbReference type="PANTHER" id="PTHR25462:SF299">
    <property type="entry name" value="E3 UBIQUITIN-PROTEIN LIGASE TRIM56"/>
    <property type="match status" value="1"/>
</dbReference>
<keyword evidence="3" id="KW-0862">Zinc</keyword>
<dbReference type="SUPFAM" id="SSF57903">
    <property type="entry name" value="FYVE/PHD zinc finger"/>
    <property type="match status" value="1"/>
</dbReference>
<gene>
    <name evidence="9" type="primary">LOC115175828</name>
</gene>
<dbReference type="Gene3D" id="3.30.40.10">
    <property type="entry name" value="Zinc/RING finger domain, C3HC4 (zinc finger)"/>
    <property type="match status" value="2"/>
</dbReference>
<feature type="compositionally biased region" description="Basic and acidic residues" evidence="5">
    <location>
        <begin position="1412"/>
        <end position="1442"/>
    </location>
</feature>
<protein>
    <submittedName>
        <fullName evidence="9">Transcription intermediary factor 1-beta-like</fullName>
    </submittedName>
</protein>
<dbReference type="GeneID" id="115175828"/>
<dbReference type="PROSITE" id="PS50016">
    <property type="entry name" value="ZF_PHD_2"/>
    <property type="match status" value="1"/>
</dbReference>
<evidence type="ECO:0000259" key="7">
    <source>
        <dbReference type="PROSITE" id="PS50089"/>
    </source>
</evidence>
<dbReference type="SUPFAM" id="SSF57845">
    <property type="entry name" value="B-box zinc-binding domain"/>
    <property type="match status" value="1"/>
</dbReference>
<dbReference type="PROSITE" id="PS00518">
    <property type="entry name" value="ZF_RING_1"/>
    <property type="match status" value="1"/>
</dbReference>
<dbReference type="CDD" id="cd19775">
    <property type="entry name" value="Bbox2_TIF1_C-VI"/>
    <property type="match status" value="1"/>
</dbReference>
<reference evidence="9" key="2">
    <citation type="submission" date="2025-09" db="UniProtKB">
        <authorList>
            <consortium name="Ensembl"/>
        </authorList>
    </citation>
    <scope>IDENTIFICATION</scope>
</reference>
<dbReference type="GeneTree" id="ENSGT00940000156361"/>
<dbReference type="OrthoDB" id="1870062at2759"/>
<keyword evidence="10" id="KW-1185">Reference proteome</keyword>
<evidence type="ECO:0000259" key="6">
    <source>
        <dbReference type="PROSITE" id="PS50016"/>
    </source>
</evidence>
<organism evidence="9 10">
    <name type="scientific">Salmo trutta</name>
    <name type="common">Brown trout</name>
    <dbReference type="NCBI Taxonomy" id="8032"/>
    <lineage>
        <taxon>Eukaryota</taxon>
        <taxon>Metazoa</taxon>
        <taxon>Chordata</taxon>
        <taxon>Craniata</taxon>
        <taxon>Vertebrata</taxon>
        <taxon>Euteleostomi</taxon>
        <taxon>Actinopterygii</taxon>
        <taxon>Neopterygii</taxon>
        <taxon>Teleostei</taxon>
        <taxon>Protacanthopterygii</taxon>
        <taxon>Salmoniformes</taxon>
        <taxon>Salmonidae</taxon>
        <taxon>Salmoninae</taxon>
        <taxon>Salmo</taxon>
    </lineage>
</organism>
<name>A0A673YII9_SALTR</name>
<feature type="region of interest" description="Disordered" evidence="5">
    <location>
        <begin position="1409"/>
        <end position="1450"/>
    </location>
</feature>
<reference evidence="9" key="1">
    <citation type="submission" date="2025-08" db="UniProtKB">
        <authorList>
            <consortium name="Ensembl"/>
        </authorList>
    </citation>
    <scope>IDENTIFICATION</scope>
</reference>
<feature type="domain" description="PHD-type" evidence="6">
    <location>
        <begin position="1238"/>
        <end position="1285"/>
    </location>
</feature>
<dbReference type="Gene3D" id="3.30.160.60">
    <property type="entry name" value="Classic Zinc Finger"/>
    <property type="match status" value="1"/>
</dbReference>
<accession>A0A673YII9</accession>
<dbReference type="InterPro" id="IPR001841">
    <property type="entry name" value="Znf_RING"/>
</dbReference>
<dbReference type="GO" id="GO:0060340">
    <property type="term" value="P:positive regulation of type I interferon-mediated signaling pathway"/>
    <property type="evidence" value="ECO:0007669"/>
    <property type="project" value="TreeGrafter"/>
</dbReference>
<evidence type="ECO:0000313" key="10">
    <source>
        <dbReference type="Proteomes" id="UP000472277"/>
    </source>
</evidence>
<dbReference type="InterPro" id="IPR013083">
    <property type="entry name" value="Znf_RING/FYVE/PHD"/>
</dbReference>
<dbReference type="SMART" id="SM00249">
    <property type="entry name" value="PHD"/>
    <property type="match status" value="1"/>
</dbReference>
<feature type="domain" description="RING-type" evidence="7">
    <location>
        <begin position="25"/>
        <end position="64"/>
    </location>
</feature>
<dbReference type="GO" id="GO:0008270">
    <property type="term" value="F:zinc ion binding"/>
    <property type="evidence" value="ECO:0007669"/>
    <property type="project" value="UniProtKB-KW"/>
</dbReference>
<dbReference type="GO" id="GO:0005654">
    <property type="term" value="C:nucleoplasm"/>
    <property type="evidence" value="ECO:0007669"/>
    <property type="project" value="TreeGrafter"/>
</dbReference>
<dbReference type="InterPro" id="IPR042713">
    <property type="entry name" value="TIF1beta_RING-HC"/>
</dbReference>
<keyword evidence="1" id="KW-0479">Metal-binding</keyword>
<dbReference type="CDD" id="cd16765">
    <property type="entry name" value="RING-HC_TIF1beta"/>
    <property type="match status" value="1"/>
</dbReference>
<evidence type="ECO:0000256" key="5">
    <source>
        <dbReference type="SAM" id="MobiDB-lite"/>
    </source>
</evidence>
<keyword evidence="2 4" id="KW-0863">Zinc-finger</keyword>
<feature type="region of interest" description="Disordered" evidence="5">
    <location>
        <begin position="377"/>
        <end position="409"/>
    </location>
</feature>
<evidence type="ECO:0000259" key="8">
    <source>
        <dbReference type="PROSITE" id="PS50119"/>
    </source>
</evidence>
<dbReference type="InterPro" id="IPR001965">
    <property type="entry name" value="Znf_PHD"/>
</dbReference>
<evidence type="ECO:0000256" key="4">
    <source>
        <dbReference type="PROSITE-ProRule" id="PRU00024"/>
    </source>
</evidence>
<dbReference type="InterPro" id="IPR019787">
    <property type="entry name" value="Znf_PHD-finger"/>
</dbReference>
<evidence type="ECO:0000313" key="9">
    <source>
        <dbReference type="Ensembl" id="ENSSTUP00000034234.1"/>
    </source>
</evidence>
<dbReference type="SMART" id="SM00336">
    <property type="entry name" value="BBOX"/>
    <property type="match status" value="2"/>
</dbReference>
<dbReference type="OMA" id="FHRECHL"/>
<dbReference type="InterPro" id="IPR047153">
    <property type="entry name" value="TRIM45/56/19-like"/>
</dbReference>
<dbReference type="GO" id="GO:0045087">
    <property type="term" value="P:innate immune response"/>
    <property type="evidence" value="ECO:0007669"/>
    <property type="project" value="TreeGrafter"/>
</dbReference>
<dbReference type="Ensembl" id="ENSSTUT00000035769.1">
    <property type="protein sequence ID" value="ENSSTUP00000034234.1"/>
    <property type="gene ID" value="ENSSTUG00000014627.1"/>
</dbReference>
<dbReference type="SMART" id="SM00184">
    <property type="entry name" value="RING"/>
    <property type="match status" value="2"/>
</dbReference>
<sequence length="1450" mass="160114">MVSPRADRGTTSPVTVRPLCPLDGCGLCCTELKPDRNPQLLPCLHSVCRECVPLSDFKTECPVCGRQYTSSEIIDNPFLPSFPTDSKPWCGGCDEPVVCGWCVECGEPLCSDCVAAHKRVKLIRNHNVLPQLPPGFSRTALCPIHKREQMKLFCVTCDQLTCRDCQLTFHKEHKYQFAQDALPEQRKCLQYLLETVRMQRGTVQQNLQDLDGRLSDLEDLQESVRTEVKDILKGIWSVLVKRAMQLSKEMQDHCWKESECVTERQVHLRKLGERQKYVLAFTEKALKSEDHTSLLSCKRWVDKKSNLRSKIHSELQGVLAKNPSAVSTMKELKLHCGQDIHQTVGCFGEIVTKEVPFARLNLRKTLVGPIQINPPKFSLEQQRNSRASSTLSPSSQETSSTSAGNVPLSRRQPTLMHSLSCPPSSPYPHEPERLSFYHFSPDSRGPSLQALSSSCSDSPLSLSSTSAVNATDPQRCAVNTENDDSSSLSGIALDTPVPYHGYQGGSSKSDLMVELVSRAFHVKRKAGDENVGPQIKRSCLQPLKVPADSSCEKVPPIGAEKQAGDVAVTVVMEREATPNITDQNATAPVYRQEATKASGSRQSNLVVGRSVKTVNQVGLAPFTLPVTGNSVTWGMSPANATLFPGTVNTPPSFGCVRAVPPYLVLSKCAPVSGPTGAVNRLDNGSLVFIRNDVPFFNMLSYVRGGENQVLAAPVPGGLRPPCLPDPASPKSPMEAPQSQSTGPKYPIIILRRVKNNISTVQDTKQPAQNGTAQSGLCRKDEAASTLLVHTANTQADSVQMETAQTDVDLIQADPNPTVFVMEESTEKDIVHNKTAQPHFVQNETSQAELVQTTSDQTVLFQNKTAQMEIVPVQVVGIEEEQTLRPVTGPMESVRTDMLDPAQTVPVQINLVHSNTVQSDIVRTDQTYVVNLSTQVSGITIKEEPPATDILSVTGLMEHIGVIMPDTRPTETVQTDPVHTQIVNVAEIVQNDFFQPETVQTDSAFIETVQTDSAFIETVQTDSDRAETLQNEVVQSNFNKTETVQTDPVLTEPVYAVQTDTVQMEPVHSETVLTGVVQTATLQRDLTLTDCTEIIQTDMSTTNEVSTNDTVNVVSVPSCTQEVELDLINDFCSPIEEEDDNMADFDVSAADSIEETGCQVSVGLNNRFPQVSLLWMPILDAYVGVPPTRFRLLAGIKGKQTVVQVIQTDAPQPESPCSSMSSPGSLRSTHQLRPFLVRRKHCTACRKSGNLTLCVVCGRGFHRECHIPPIYSLSTERWQCMLCRDLSDLALLQDYSETDGELCMSPPDQMRCERLLLALLCRKRSVFLYRPAKLSSRPSHYIDITMIQGRLLRKLVPPYCTPSEFVSDVWLLLHIQLKRVKSVDRLQACFEKELGKTFEGTLHPSLLVNPHQGEAERNAEQEGDKEKVTMRKNPRPLEVERAGKKISRRTQ</sequence>
<dbReference type="RefSeq" id="XP_029591231.1">
    <property type="nucleotide sequence ID" value="XM_029735371.1"/>
</dbReference>
<feature type="domain" description="B box-type" evidence="8">
    <location>
        <begin position="137"/>
        <end position="184"/>
    </location>
</feature>
<dbReference type="Proteomes" id="UP000472277">
    <property type="component" value="Chromosome 36"/>
</dbReference>
<evidence type="ECO:0000256" key="1">
    <source>
        <dbReference type="ARBA" id="ARBA00022723"/>
    </source>
</evidence>
<dbReference type="CDD" id="cd15541">
    <property type="entry name" value="PHD_TIF1_like"/>
    <property type="match status" value="1"/>
</dbReference>
<feature type="domain" description="B box-type" evidence="8">
    <location>
        <begin position="85"/>
        <end position="131"/>
    </location>
</feature>
<dbReference type="PANTHER" id="PTHR25462">
    <property type="entry name" value="BONUS, ISOFORM C-RELATED"/>
    <property type="match status" value="1"/>
</dbReference>
<dbReference type="PROSITE" id="PS50089">
    <property type="entry name" value="ZF_RING_2"/>
    <property type="match status" value="1"/>
</dbReference>
<feature type="region of interest" description="Disordered" evidence="5">
    <location>
        <begin position="720"/>
        <end position="742"/>
    </location>
</feature>
<dbReference type="GO" id="GO:0061630">
    <property type="term" value="F:ubiquitin protein ligase activity"/>
    <property type="evidence" value="ECO:0007669"/>
    <property type="project" value="TreeGrafter"/>
</dbReference>
<dbReference type="KEGG" id="stru:115175828"/>
<proteinExistence type="predicted"/>
<dbReference type="InParanoid" id="A0A673YII9"/>
<feature type="compositionally biased region" description="Low complexity" evidence="5">
    <location>
        <begin position="388"/>
        <end position="402"/>
    </location>
</feature>
<dbReference type="Pfam" id="PF00643">
    <property type="entry name" value="zf-B_box"/>
    <property type="match status" value="1"/>
</dbReference>